<keyword evidence="8" id="KW-0966">Cell projection</keyword>
<accession>A0AAJ1T4Y9</accession>
<evidence type="ECO:0000256" key="7">
    <source>
        <dbReference type="ARBA" id="ARBA00093797"/>
    </source>
</evidence>
<keyword evidence="8" id="KW-0282">Flagellum</keyword>
<proteinExistence type="inferred from homology"/>
<evidence type="ECO:0000313" key="9">
    <source>
        <dbReference type="Proteomes" id="UP001237207"/>
    </source>
</evidence>
<sequence>MSVVQECLIVTKQLLDLVQRPIDETEREEILDEIERLLEKREDLLPKIQPPFTVEEERMGKQIMAWNRLLDGHLKKIRLQIQADMQEVKKKKTSVQKYVNPYKSLQSDGVFYDRRN</sequence>
<evidence type="ECO:0000256" key="1">
    <source>
        <dbReference type="ARBA" id="ARBA00004514"/>
    </source>
</evidence>
<gene>
    <name evidence="8" type="ORF">J2S13_001309</name>
</gene>
<protein>
    <recommendedName>
        <fullName evidence="7">Flagellar protein FliT</fullName>
    </recommendedName>
</protein>
<evidence type="ECO:0000256" key="5">
    <source>
        <dbReference type="ARBA" id="ARBA00093765"/>
    </source>
</evidence>
<keyword evidence="3" id="KW-1005">Bacterial flagellum biogenesis</keyword>
<organism evidence="8 9">
    <name type="scientific">Oikeobacillus pervagus</name>
    <dbReference type="NCBI Taxonomy" id="1325931"/>
    <lineage>
        <taxon>Bacteria</taxon>
        <taxon>Bacillati</taxon>
        <taxon>Bacillota</taxon>
        <taxon>Bacilli</taxon>
        <taxon>Bacillales</taxon>
        <taxon>Bacillaceae</taxon>
        <taxon>Oikeobacillus</taxon>
    </lineage>
</organism>
<name>A0AAJ1T4Y9_9BACI</name>
<dbReference type="Pfam" id="PF05400">
    <property type="entry name" value="FliT"/>
    <property type="match status" value="1"/>
</dbReference>
<reference evidence="8" key="1">
    <citation type="submission" date="2023-07" db="EMBL/GenBank/DDBJ databases">
        <title>Genomic Encyclopedia of Type Strains, Phase IV (KMG-IV): sequencing the most valuable type-strain genomes for metagenomic binning, comparative biology and taxonomic classification.</title>
        <authorList>
            <person name="Goeker M."/>
        </authorList>
    </citation>
    <scope>NUCLEOTIDE SEQUENCE</scope>
    <source>
        <strain evidence="8">DSM 23947</strain>
    </source>
</reference>
<comment type="function">
    <text evidence="5">May act as an export chaperone for the filament capping protein FliD.</text>
</comment>
<dbReference type="AlphaFoldDB" id="A0AAJ1T4Y9"/>
<keyword evidence="4" id="KW-0143">Chaperone</keyword>
<dbReference type="RefSeq" id="WP_307256907.1">
    <property type="nucleotide sequence ID" value="NZ_JAUSUC010000012.1"/>
</dbReference>
<comment type="subcellular location">
    <subcellularLocation>
        <location evidence="1">Cytoplasm</location>
        <location evidence="1">Cytosol</location>
    </subcellularLocation>
</comment>
<keyword evidence="2" id="KW-0963">Cytoplasm</keyword>
<comment type="caution">
    <text evidence="8">The sequence shown here is derived from an EMBL/GenBank/DDBJ whole genome shotgun (WGS) entry which is preliminary data.</text>
</comment>
<evidence type="ECO:0000256" key="6">
    <source>
        <dbReference type="ARBA" id="ARBA00093785"/>
    </source>
</evidence>
<comment type="similarity">
    <text evidence="6">Belongs to the bacillales FliT family.</text>
</comment>
<dbReference type="Proteomes" id="UP001237207">
    <property type="component" value="Unassembled WGS sequence"/>
</dbReference>
<evidence type="ECO:0000313" key="8">
    <source>
        <dbReference type="EMBL" id="MDQ0214910.1"/>
    </source>
</evidence>
<evidence type="ECO:0000256" key="4">
    <source>
        <dbReference type="ARBA" id="ARBA00023186"/>
    </source>
</evidence>
<keyword evidence="8" id="KW-0969">Cilium</keyword>
<dbReference type="EMBL" id="JAUSUC010000012">
    <property type="protein sequence ID" value="MDQ0214910.1"/>
    <property type="molecule type" value="Genomic_DNA"/>
</dbReference>
<keyword evidence="9" id="KW-1185">Reference proteome</keyword>
<evidence type="ECO:0000256" key="2">
    <source>
        <dbReference type="ARBA" id="ARBA00022490"/>
    </source>
</evidence>
<evidence type="ECO:0000256" key="3">
    <source>
        <dbReference type="ARBA" id="ARBA00022795"/>
    </source>
</evidence>
<dbReference type="InterPro" id="IPR008622">
    <property type="entry name" value="FliT"/>
</dbReference>